<gene>
    <name evidence="2" type="ORF">KHLLAP_LOCUS4182</name>
</gene>
<accession>A0AAI8VG01</accession>
<sequence>MAHGLTPVTSAYAMWWFCARDKHLLTGVLLTGVSGQSVAFSRKFLKTQRIKWYQGPQYNNQLSGKGEEAAISVGTATWNDFLVFGLALEGLRRLDVELLTLSINHRGAHMMQASSGSPSWRHGWSLGDAVARGWVGPNPHTAYDVLCTDLTVNDGVVFEHSASPKHGDSEMDADDPFFTEVINPEAYLETESSGPYHPDMDKTDAGAVTGDSVIGVAEAISNRLEECFKGGTPRVDTYLLIEIRPKLQRSPSHQCATYDNPSHAAGISSTAVNTMESAALLVLILAWSAQVERDLDTLDPNCQAPVIYRQLLFDGAIRNADTGDSAPLPTTTTDTSSLWPQHK</sequence>
<protein>
    <submittedName>
        <fullName evidence="2">Uu.00g111080.m01.CDS01</fullName>
    </submittedName>
</protein>
<feature type="compositionally biased region" description="Low complexity" evidence="1">
    <location>
        <begin position="324"/>
        <end position="343"/>
    </location>
</feature>
<evidence type="ECO:0000313" key="2">
    <source>
        <dbReference type="EMBL" id="CAJ2503714.1"/>
    </source>
</evidence>
<dbReference type="AlphaFoldDB" id="A0AAI8VG01"/>
<name>A0AAI8VG01_9PEZI</name>
<keyword evidence="3" id="KW-1185">Reference proteome</keyword>
<evidence type="ECO:0000256" key="1">
    <source>
        <dbReference type="SAM" id="MobiDB-lite"/>
    </source>
</evidence>
<dbReference type="Proteomes" id="UP001295740">
    <property type="component" value="Unassembled WGS sequence"/>
</dbReference>
<evidence type="ECO:0000313" key="3">
    <source>
        <dbReference type="Proteomes" id="UP001295740"/>
    </source>
</evidence>
<comment type="caution">
    <text evidence="2">The sequence shown here is derived from an EMBL/GenBank/DDBJ whole genome shotgun (WGS) entry which is preliminary data.</text>
</comment>
<reference evidence="2" key="1">
    <citation type="submission" date="2023-10" db="EMBL/GenBank/DDBJ databases">
        <authorList>
            <person name="Hackl T."/>
        </authorList>
    </citation>
    <scope>NUCLEOTIDE SEQUENCE</scope>
</reference>
<feature type="region of interest" description="Disordered" evidence="1">
    <location>
        <begin position="322"/>
        <end position="343"/>
    </location>
</feature>
<proteinExistence type="predicted"/>
<dbReference type="EMBL" id="CAUWAG010000006">
    <property type="protein sequence ID" value="CAJ2503714.1"/>
    <property type="molecule type" value="Genomic_DNA"/>
</dbReference>
<organism evidence="2 3">
    <name type="scientific">Anthostomella pinea</name>
    <dbReference type="NCBI Taxonomy" id="933095"/>
    <lineage>
        <taxon>Eukaryota</taxon>
        <taxon>Fungi</taxon>
        <taxon>Dikarya</taxon>
        <taxon>Ascomycota</taxon>
        <taxon>Pezizomycotina</taxon>
        <taxon>Sordariomycetes</taxon>
        <taxon>Xylariomycetidae</taxon>
        <taxon>Xylariales</taxon>
        <taxon>Xylariaceae</taxon>
        <taxon>Anthostomella</taxon>
    </lineage>
</organism>